<evidence type="ECO:0000313" key="1">
    <source>
        <dbReference type="EMBL" id="CAB4644515.1"/>
    </source>
</evidence>
<dbReference type="EMBL" id="CAEZWB010000039">
    <property type="protein sequence ID" value="CAB4644515.1"/>
    <property type="molecule type" value="Genomic_DNA"/>
</dbReference>
<proteinExistence type="predicted"/>
<reference evidence="1" key="1">
    <citation type="submission" date="2020-05" db="EMBL/GenBank/DDBJ databases">
        <authorList>
            <person name="Chiriac C."/>
            <person name="Salcher M."/>
            <person name="Ghai R."/>
            <person name="Kavagutti S V."/>
        </authorList>
    </citation>
    <scope>NUCLEOTIDE SEQUENCE</scope>
</reference>
<sequence>MQKDREFRLKVLATALENPQLHQRIRHLTNEAHAWGEATMDRAIPKLPKGDRHFDRRLFSWLLFNTMYVFHDMLDSKPIEDEEYISFLVNLIRASSRAGID</sequence>
<organism evidence="1">
    <name type="scientific">freshwater metagenome</name>
    <dbReference type="NCBI Taxonomy" id="449393"/>
    <lineage>
        <taxon>unclassified sequences</taxon>
        <taxon>metagenomes</taxon>
        <taxon>ecological metagenomes</taxon>
    </lineage>
</organism>
<name>A0A6J6K841_9ZZZZ</name>
<dbReference type="AlphaFoldDB" id="A0A6J6K841"/>
<protein>
    <submittedName>
        <fullName evidence="1">Unannotated protein</fullName>
    </submittedName>
</protein>
<accession>A0A6J6K841</accession>
<gene>
    <name evidence="1" type="ORF">UFOPK2166_00452</name>
</gene>